<dbReference type="GO" id="GO:0055085">
    <property type="term" value="P:transmembrane transport"/>
    <property type="evidence" value="ECO:0007669"/>
    <property type="project" value="InterPro"/>
</dbReference>
<keyword evidence="4 6" id="KW-1133">Transmembrane helix</keyword>
<evidence type="ECO:0000256" key="4">
    <source>
        <dbReference type="ARBA" id="ARBA00022989"/>
    </source>
</evidence>
<dbReference type="Pfam" id="PF00950">
    <property type="entry name" value="ABC-3"/>
    <property type="match status" value="1"/>
</dbReference>
<dbReference type="GO" id="GO:0010043">
    <property type="term" value="P:response to zinc ion"/>
    <property type="evidence" value="ECO:0007669"/>
    <property type="project" value="TreeGrafter"/>
</dbReference>
<reference evidence="7" key="1">
    <citation type="submission" date="2016-10" db="EMBL/GenBank/DDBJ databases">
        <authorList>
            <person name="de Groot N.N."/>
        </authorList>
    </citation>
    <scope>NUCLEOTIDE SEQUENCE</scope>
</reference>
<gene>
    <name evidence="7" type="ORF">MNB_SV-9-1153</name>
</gene>
<keyword evidence="3 6" id="KW-0812">Transmembrane</keyword>
<sequence length="250" mass="27455">MSLITLLYPAFILAILLVFIHTIFGLEIIKRGVIFTDLAIGQFAAIGVAMSLLFFDGRYSFLLTLLFALIGAGVITLASYRVKHIEAFIGMLYAFGASSIIVLLSNTTQGTELFNKLQATDILFTTASDLWEPFILYTFVATIFFLLYHKLSGVAKELLFFSLLALTVTSSVQLAGVLVVFVLLIVPAYLSLMQNRFSNLIFSWVIGSIIIIIALIVSYQLDLPTGYTIVFIASLIGILSALIVGENIEE</sequence>
<feature type="transmembrane region" description="Helical" evidence="6">
    <location>
        <begin position="87"/>
        <end position="105"/>
    </location>
</feature>
<feature type="transmembrane region" description="Helical" evidence="6">
    <location>
        <begin position="158"/>
        <end position="189"/>
    </location>
</feature>
<feature type="transmembrane region" description="Helical" evidence="6">
    <location>
        <begin position="61"/>
        <end position="80"/>
    </location>
</feature>
<dbReference type="SUPFAM" id="SSF81345">
    <property type="entry name" value="ABC transporter involved in vitamin B12 uptake, BtuC"/>
    <property type="match status" value="1"/>
</dbReference>
<evidence type="ECO:0000256" key="2">
    <source>
        <dbReference type="ARBA" id="ARBA00008034"/>
    </source>
</evidence>
<proteinExistence type="inferred from homology"/>
<comment type="subcellular location">
    <subcellularLocation>
        <location evidence="1">Membrane</location>
        <topology evidence="1">Multi-pass membrane protein</topology>
    </subcellularLocation>
</comment>
<protein>
    <submittedName>
        <fullName evidence="7">Zinc ABC transporter, inner membrane permease protein ZnuB</fullName>
    </submittedName>
</protein>
<evidence type="ECO:0000256" key="1">
    <source>
        <dbReference type="ARBA" id="ARBA00004141"/>
    </source>
</evidence>
<evidence type="ECO:0000256" key="6">
    <source>
        <dbReference type="SAM" id="Phobius"/>
    </source>
</evidence>
<evidence type="ECO:0000256" key="5">
    <source>
        <dbReference type="ARBA" id="ARBA00023136"/>
    </source>
</evidence>
<keyword evidence="5 6" id="KW-0472">Membrane</keyword>
<evidence type="ECO:0000313" key="7">
    <source>
        <dbReference type="EMBL" id="SFV58850.1"/>
    </source>
</evidence>
<dbReference type="InterPro" id="IPR001626">
    <property type="entry name" value="ABC_TroCD"/>
</dbReference>
<feature type="transmembrane region" description="Helical" evidence="6">
    <location>
        <begin position="226"/>
        <end position="245"/>
    </location>
</feature>
<feature type="transmembrane region" description="Helical" evidence="6">
    <location>
        <begin position="201"/>
        <end position="219"/>
    </location>
</feature>
<feature type="transmembrane region" description="Helical" evidence="6">
    <location>
        <begin position="6"/>
        <end position="26"/>
    </location>
</feature>
<accession>A0A1W1BZ36</accession>
<dbReference type="PANTHER" id="PTHR30477">
    <property type="entry name" value="ABC-TRANSPORTER METAL-BINDING PROTEIN"/>
    <property type="match status" value="1"/>
</dbReference>
<dbReference type="EMBL" id="FPHG01000037">
    <property type="protein sequence ID" value="SFV58850.1"/>
    <property type="molecule type" value="Genomic_DNA"/>
</dbReference>
<feature type="transmembrane region" description="Helical" evidence="6">
    <location>
        <begin position="134"/>
        <end position="151"/>
    </location>
</feature>
<name>A0A1W1BZ36_9ZZZZ</name>
<dbReference type="GO" id="GO:0043190">
    <property type="term" value="C:ATP-binding cassette (ABC) transporter complex"/>
    <property type="evidence" value="ECO:0007669"/>
    <property type="project" value="InterPro"/>
</dbReference>
<dbReference type="AlphaFoldDB" id="A0A1W1BZ36"/>
<dbReference type="InterPro" id="IPR037294">
    <property type="entry name" value="ABC_BtuC-like"/>
</dbReference>
<feature type="transmembrane region" description="Helical" evidence="6">
    <location>
        <begin position="33"/>
        <end position="55"/>
    </location>
</feature>
<dbReference type="PANTHER" id="PTHR30477:SF19">
    <property type="entry name" value="METAL ABC TRANSPORTER PERMEASE"/>
    <property type="match status" value="1"/>
</dbReference>
<comment type="similarity">
    <text evidence="2">Belongs to the ABC-3 integral membrane protein family.</text>
</comment>
<evidence type="ECO:0000256" key="3">
    <source>
        <dbReference type="ARBA" id="ARBA00022692"/>
    </source>
</evidence>
<organism evidence="7">
    <name type="scientific">hydrothermal vent metagenome</name>
    <dbReference type="NCBI Taxonomy" id="652676"/>
    <lineage>
        <taxon>unclassified sequences</taxon>
        <taxon>metagenomes</taxon>
        <taxon>ecological metagenomes</taxon>
    </lineage>
</organism>